<comment type="caution">
    <text evidence="2">The sequence shown here is derived from an EMBL/GenBank/DDBJ whole genome shotgun (WGS) entry which is preliminary data.</text>
</comment>
<evidence type="ECO:0000313" key="2">
    <source>
        <dbReference type="EMBL" id="MFD0902018.1"/>
    </source>
</evidence>
<reference evidence="3" key="1">
    <citation type="journal article" date="2019" name="Int. J. Syst. Evol. Microbiol.">
        <title>The Global Catalogue of Microorganisms (GCM) 10K type strain sequencing project: providing services to taxonomists for standard genome sequencing and annotation.</title>
        <authorList>
            <consortium name="The Broad Institute Genomics Platform"/>
            <consortium name="The Broad Institute Genome Sequencing Center for Infectious Disease"/>
            <person name="Wu L."/>
            <person name="Ma J."/>
        </authorList>
    </citation>
    <scope>NUCLEOTIDE SEQUENCE [LARGE SCALE GENOMIC DNA]</scope>
    <source>
        <strain evidence="3">JCM 31202</strain>
    </source>
</reference>
<dbReference type="EC" id="2.3.1.-" evidence="2"/>
<dbReference type="GO" id="GO:0016746">
    <property type="term" value="F:acyltransferase activity"/>
    <property type="evidence" value="ECO:0007669"/>
    <property type="project" value="UniProtKB-KW"/>
</dbReference>
<proteinExistence type="predicted"/>
<evidence type="ECO:0000259" key="1">
    <source>
        <dbReference type="PROSITE" id="PS51186"/>
    </source>
</evidence>
<dbReference type="RefSeq" id="WP_378299386.1">
    <property type="nucleotide sequence ID" value="NZ_JBHTJA010000029.1"/>
</dbReference>
<dbReference type="Gene3D" id="3.40.630.30">
    <property type="match status" value="1"/>
</dbReference>
<feature type="domain" description="N-acetyltransferase" evidence="1">
    <location>
        <begin position="67"/>
        <end position="209"/>
    </location>
</feature>
<dbReference type="PROSITE" id="PS51186">
    <property type="entry name" value="GNAT"/>
    <property type="match status" value="1"/>
</dbReference>
<keyword evidence="2" id="KW-0808">Transferase</keyword>
<keyword evidence="3" id="KW-1185">Reference proteome</keyword>
<protein>
    <submittedName>
        <fullName evidence="2">GNAT family N-acetyltransferase</fullName>
        <ecNumber evidence="2">2.3.1.-</ecNumber>
    </submittedName>
</protein>
<dbReference type="InterPro" id="IPR000182">
    <property type="entry name" value="GNAT_dom"/>
</dbReference>
<dbReference type="PANTHER" id="PTHR13170:SF16">
    <property type="entry name" value="PROTEIN O-GLCNACASE"/>
    <property type="match status" value="1"/>
</dbReference>
<evidence type="ECO:0000313" key="3">
    <source>
        <dbReference type="Proteomes" id="UP001596972"/>
    </source>
</evidence>
<sequence>MTFRPLSVRPARAGDPSEVERIYEICLRTGAHGRDASGLFDDPRLLGDVYAGPYLAHSPDLAWVLAQDERSLPLGYFLAVADTVAFERELEDAWWPRLRARRAGRPVRPGSLDARLRALIDAPPRTPASITDRYPAHFHVDLLPEAQGGGNGRRLWATAVDALRARGVPGVHLGVAARNTNALGFYEHLGFGLLEDGPESKFLGMRLDG</sequence>
<keyword evidence="2" id="KW-0012">Acyltransferase</keyword>
<organism evidence="2 3">
    <name type="scientific">Actinomadura sediminis</name>
    <dbReference type="NCBI Taxonomy" id="1038904"/>
    <lineage>
        <taxon>Bacteria</taxon>
        <taxon>Bacillati</taxon>
        <taxon>Actinomycetota</taxon>
        <taxon>Actinomycetes</taxon>
        <taxon>Streptosporangiales</taxon>
        <taxon>Thermomonosporaceae</taxon>
        <taxon>Actinomadura</taxon>
    </lineage>
</organism>
<dbReference type="PANTHER" id="PTHR13170">
    <property type="entry name" value="O-GLCNACASE"/>
    <property type="match status" value="1"/>
</dbReference>
<dbReference type="EMBL" id="JBHTJA010000029">
    <property type="protein sequence ID" value="MFD0902018.1"/>
    <property type="molecule type" value="Genomic_DNA"/>
</dbReference>
<dbReference type="InterPro" id="IPR051822">
    <property type="entry name" value="Glycosyl_Hydrolase_84"/>
</dbReference>
<dbReference type="InterPro" id="IPR016181">
    <property type="entry name" value="Acyl_CoA_acyltransferase"/>
</dbReference>
<dbReference type="SUPFAM" id="SSF55729">
    <property type="entry name" value="Acyl-CoA N-acyltransferases (Nat)"/>
    <property type="match status" value="1"/>
</dbReference>
<dbReference type="Proteomes" id="UP001596972">
    <property type="component" value="Unassembled WGS sequence"/>
</dbReference>
<accession>A0ABW3ENU2</accession>
<gene>
    <name evidence="2" type="ORF">ACFQ11_16575</name>
</gene>
<name>A0ABW3ENU2_9ACTN</name>
<dbReference type="Pfam" id="PF00583">
    <property type="entry name" value="Acetyltransf_1"/>
    <property type="match status" value="1"/>
</dbReference>